<keyword evidence="5 9" id="KW-0169">Cobalamin biosynthesis</keyword>
<dbReference type="Proteomes" id="UP000184536">
    <property type="component" value="Unassembled WGS sequence"/>
</dbReference>
<gene>
    <name evidence="9" type="primary">cobD</name>
    <name evidence="10" type="ORF">SAMN02745975_01177</name>
</gene>
<keyword evidence="7 9" id="KW-1133">Transmembrane helix</keyword>
<evidence type="ECO:0000256" key="5">
    <source>
        <dbReference type="ARBA" id="ARBA00022573"/>
    </source>
</evidence>
<evidence type="ECO:0000256" key="1">
    <source>
        <dbReference type="ARBA" id="ARBA00004651"/>
    </source>
</evidence>
<dbReference type="GO" id="GO:0009236">
    <property type="term" value="P:cobalamin biosynthetic process"/>
    <property type="evidence" value="ECO:0007669"/>
    <property type="project" value="UniProtKB-UniRule"/>
</dbReference>
<dbReference type="STRING" id="1121919.SAMN02745975_01177"/>
<evidence type="ECO:0000313" key="11">
    <source>
        <dbReference type="Proteomes" id="UP000184536"/>
    </source>
</evidence>
<keyword evidence="11" id="KW-1185">Reference proteome</keyword>
<dbReference type="RefSeq" id="WP_110940420.1">
    <property type="nucleotide sequence ID" value="NZ_FQZV01000013.1"/>
</dbReference>
<dbReference type="UniPathway" id="UPA00148"/>
<dbReference type="Pfam" id="PF03186">
    <property type="entry name" value="CobD_Cbib"/>
    <property type="match status" value="1"/>
</dbReference>
<comment type="function">
    <text evidence="9">Converts cobyric acid to cobinamide by the addition of aminopropanol on the F carboxylic group.</text>
</comment>
<organism evidence="10 11">
    <name type="scientific">Geosporobacter subterraneus DSM 17957</name>
    <dbReference type="NCBI Taxonomy" id="1121919"/>
    <lineage>
        <taxon>Bacteria</taxon>
        <taxon>Bacillati</taxon>
        <taxon>Bacillota</taxon>
        <taxon>Clostridia</taxon>
        <taxon>Peptostreptococcales</taxon>
        <taxon>Thermotaleaceae</taxon>
        <taxon>Geosporobacter</taxon>
    </lineage>
</organism>
<comment type="subcellular location">
    <subcellularLocation>
        <location evidence="1 9">Cell membrane</location>
        <topology evidence="1 9">Multi-pass membrane protein</topology>
    </subcellularLocation>
</comment>
<protein>
    <recommendedName>
        <fullName evidence="9">Cobalamin biosynthesis protein CobD</fullName>
    </recommendedName>
</protein>
<comment type="similarity">
    <text evidence="3 9">Belongs to the CobD/CbiB family.</text>
</comment>
<keyword evidence="4 9" id="KW-1003">Cell membrane</keyword>
<dbReference type="PANTHER" id="PTHR34308:SF1">
    <property type="entry name" value="COBALAMIN BIOSYNTHESIS PROTEIN CBIB"/>
    <property type="match status" value="1"/>
</dbReference>
<evidence type="ECO:0000256" key="6">
    <source>
        <dbReference type="ARBA" id="ARBA00022692"/>
    </source>
</evidence>
<dbReference type="HAMAP" id="MF_00024">
    <property type="entry name" value="CobD_CbiB"/>
    <property type="match status" value="1"/>
</dbReference>
<dbReference type="OrthoDB" id="9811967at2"/>
<evidence type="ECO:0000256" key="7">
    <source>
        <dbReference type="ARBA" id="ARBA00022989"/>
    </source>
</evidence>
<evidence type="ECO:0000256" key="3">
    <source>
        <dbReference type="ARBA" id="ARBA00006263"/>
    </source>
</evidence>
<feature type="transmembrane region" description="Helical" evidence="9">
    <location>
        <begin position="294"/>
        <end position="313"/>
    </location>
</feature>
<dbReference type="InterPro" id="IPR004485">
    <property type="entry name" value="Cobalamin_biosynth_CobD/CbiB"/>
</dbReference>
<evidence type="ECO:0000256" key="4">
    <source>
        <dbReference type="ARBA" id="ARBA00022475"/>
    </source>
</evidence>
<keyword evidence="8 9" id="KW-0472">Membrane</keyword>
<keyword evidence="6 9" id="KW-0812">Transmembrane</keyword>
<evidence type="ECO:0000313" key="10">
    <source>
        <dbReference type="EMBL" id="SHJ05144.1"/>
    </source>
</evidence>
<comment type="caution">
    <text evidence="9">Lacks conserved residue(s) required for the propagation of feature annotation.</text>
</comment>
<dbReference type="EMBL" id="FQZV01000013">
    <property type="protein sequence ID" value="SHJ05144.1"/>
    <property type="molecule type" value="Genomic_DNA"/>
</dbReference>
<dbReference type="GO" id="GO:0005886">
    <property type="term" value="C:plasma membrane"/>
    <property type="evidence" value="ECO:0007669"/>
    <property type="project" value="UniProtKB-SubCell"/>
</dbReference>
<evidence type="ECO:0000256" key="8">
    <source>
        <dbReference type="ARBA" id="ARBA00023136"/>
    </source>
</evidence>
<sequence length="321" mass="36039">MIKILVGYICDLVFGDPYWIPHPIRFIGNGISSTERGLRKIFKGPVLEKLGGIILVLMVVSSSYLLIYLLLWIADWFHPAFRWIMETFLIFQILATKSLDVESRKVYIKLKQGDILEARRFLSYIVGRDTTHLNEQEITRGAVETVAENISDGIIGPLCYIFIGGAPLGMAYKAINTLDSMVGYKNEKYLHFGWASAKLDDLINLIPARLTGLFIVVSSGLLGYDWSNSLRILRRDSRNHKSPNSGYPEAAVAGALNIQIGGTNSYFGQLVEKPTIGDKLKELDTEDILRTIKIMYGASAVGMFFFTLIRWVAYTQWGIGL</sequence>
<dbReference type="GO" id="GO:0015420">
    <property type="term" value="F:ABC-type vitamin B12 transporter activity"/>
    <property type="evidence" value="ECO:0007669"/>
    <property type="project" value="UniProtKB-UniRule"/>
</dbReference>
<dbReference type="GO" id="GO:0048472">
    <property type="term" value="F:threonine-phosphate decarboxylase activity"/>
    <property type="evidence" value="ECO:0007669"/>
    <property type="project" value="InterPro"/>
</dbReference>
<dbReference type="AlphaFoldDB" id="A0A1M6G5D8"/>
<reference evidence="11" key="1">
    <citation type="submission" date="2016-11" db="EMBL/GenBank/DDBJ databases">
        <authorList>
            <person name="Varghese N."/>
            <person name="Submissions S."/>
        </authorList>
    </citation>
    <scope>NUCLEOTIDE SEQUENCE [LARGE SCALE GENOMIC DNA]</scope>
    <source>
        <strain evidence="11">DSM 17957</strain>
    </source>
</reference>
<name>A0A1M6G5D8_9FIRM</name>
<evidence type="ECO:0000256" key="2">
    <source>
        <dbReference type="ARBA" id="ARBA00004953"/>
    </source>
</evidence>
<dbReference type="NCBIfam" id="TIGR00380">
    <property type="entry name" value="cobal_cbiB"/>
    <property type="match status" value="1"/>
</dbReference>
<accession>A0A1M6G5D8</accession>
<proteinExistence type="inferred from homology"/>
<evidence type="ECO:0000256" key="9">
    <source>
        <dbReference type="HAMAP-Rule" id="MF_00024"/>
    </source>
</evidence>
<feature type="transmembrane region" description="Helical" evidence="9">
    <location>
        <begin position="50"/>
        <end position="74"/>
    </location>
</feature>
<comment type="pathway">
    <text evidence="2 9">Cofactor biosynthesis; adenosylcobalamin biosynthesis.</text>
</comment>
<dbReference type="PANTHER" id="PTHR34308">
    <property type="entry name" value="COBALAMIN BIOSYNTHESIS PROTEIN CBIB"/>
    <property type="match status" value="1"/>
</dbReference>